<dbReference type="FunFam" id="1.10.287.130:FF:000001">
    <property type="entry name" value="Two-component sensor histidine kinase"/>
    <property type="match status" value="1"/>
</dbReference>
<dbReference type="Pfam" id="PF02518">
    <property type="entry name" value="HATPase_c"/>
    <property type="match status" value="1"/>
</dbReference>
<dbReference type="EC" id="2.7.13.3" evidence="3"/>
<dbReference type="EMBL" id="JACOOQ010000027">
    <property type="protein sequence ID" value="MBC5641195.1"/>
    <property type="molecule type" value="Genomic_DNA"/>
</dbReference>
<dbReference type="PROSITE" id="PS50109">
    <property type="entry name" value="HIS_KIN"/>
    <property type="match status" value="1"/>
</dbReference>
<evidence type="ECO:0000256" key="6">
    <source>
        <dbReference type="ARBA" id="ARBA00022692"/>
    </source>
</evidence>
<dbReference type="InterPro" id="IPR004358">
    <property type="entry name" value="Sig_transdc_His_kin-like_C"/>
</dbReference>
<dbReference type="PANTHER" id="PTHR45528:SF11">
    <property type="entry name" value="HISTIDINE KINASE"/>
    <property type="match status" value="1"/>
</dbReference>
<accession>A0A8I0AG85</accession>
<evidence type="ECO:0000256" key="8">
    <source>
        <dbReference type="ARBA" id="ARBA00022989"/>
    </source>
</evidence>
<evidence type="ECO:0000259" key="15">
    <source>
        <dbReference type="PROSITE" id="PS50109"/>
    </source>
</evidence>
<keyword evidence="4" id="KW-0597">Phosphoprotein</keyword>
<evidence type="ECO:0000256" key="5">
    <source>
        <dbReference type="ARBA" id="ARBA00022679"/>
    </source>
</evidence>
<evidence type="ECO:0000259" key="16">
    <source>
        <dbReference type="PROSITE" id="PS50885"/>
    </source>
</evidence>
<feature type="domain" description="HAMP" evidence="16">
    <location>
        <begin position="84"/>
        <end position="144"/>
    </location>
</feature>
<keyword evidence="9" id="KW-0902">Two-component regulatory system</keyword>
<dbReference type="Gene3D" id="1.10.287.130">
    <property type="match status" value="1"/>
</dbReference>
<dbReference type="SUPFAM" id="SSF158472">
    <property type="entry name" value="HAMP domain-like"/>
    <property type="match status" value="1"/>
</dbReference>
<evidence type="ECO:0000256" key="2">
    <source>
        <dbReference type="ARBA" id="ARBA00004141"/>
    </source>
</evidence>
<comment type="subcellular location">
    <subcellularLocation>
        <location evidence="2">Membrane</location>
        <topology evidence="2">Multi-pass membrane protein</topology>
    </subcellularLocation>
</comment>
<dbReference type="InterPro" id="IPR003661">
    <property type="entry name" value="HisK_dim/P_dom"/>
</dbReference>
<dbReference type="PROSITE" id="PS50885">
    <property type="entry name" value="HAMP"/>
    <property type="match status" value="1"/>
</dbReference>
<name>A0A8I0AG85_9CLOT</name>
<feature type="domain" description="Histidine kinase" evidence="15">
    <location>
        <begin position="152"/>
        <end position="364"/>
    </location>
</feature>
<feature type="transmembrane region" description="Helical" evidence="14">
    <location>
        <begin position="59"/>
        <end position="81"/>
    </location>
</feature>
<comment type="function">
    <text evidence="12">Member of the two-component regulatory system HssS/HssR involved in intracellular heme homeostasis and tempering of staphylococcal virulence. HssS functions as a heme sensor histidine kinase which is autophosphorylated at a histidine residue and transfers its phosphate group to an aspartate residue of HssR. HssR/HssS activates the expression of hrtAB, an efflux pump, in response to extracellular heme, hemin, hemoglobin or blood.</text>
</comment>
<dbReference type="InterPro" id="IPR005467">
    <property type="entry name" value="His_kinase_dom"/>
</dbReference>
<proteinExistence type="predicted"/>
<keyword evidence="10" id="KW-0843">Virulence</keyword>
<dbReference type="CDD" id="cd00082">
    <property type="entry name" value="HisKA"/>
    <property type="match status" value="1"/>
</dbReference>
<evidence type="ECO:0000256" key="11">
    <source>
        <dbReference type="ARBA" id="ARBA00023136"/>
    </source>
</evidence>
<evidence type="ECO:0000256" key="14">
    <source>
        <dbReference type="SAM" id="Phobius"/>
    </source>
</evidence>
<evidence type="ECO:0000256" key="13">
    <source>
        <dbReference type="ARBA" id="ARBA00040841"/>
    </source>
</evidence>
<keyword evidence="11 14" id="KW-0472">Membrane</keyword>
<dbReference type="FunFam" id="3.30.565.10:FF:000006">
    <property type="entry name" value="Sensor histidine kinase WalK"/>
    <property type="match status" value="1"/>
</dbReference>
<evidence type="ECO:0000313" key="18">
    <source>
        <dbReference type="Proteomes" id="UP000662088"/>
    </source>
</evidence>
<dbReference type="SMART" id="SM00304">
    <property type="entry name" value="HAMP"/>
    <property type="match status" value="1"/>
</dbReference>
<dbReference type="GO" id="GO:0005886">
    <property type="term" value="C:plasma membrane"/>
    <property type="evidence" value="ECO:0007669"/>
    <property type="project" value="TreeGrafter"/>
</dbReference>
<dbReference type="GO" id="GO:0000155">
    <property type="term" value="F:phosphorelay sensor kinase activity"/>
    <property type="evidence" value="ECO:0007669"/>
    <property type="project" value="InterPro"/>
</dbReference>
<feature type="transmembrane region" description="Helical" evidence="14">
    <location>
        <begin position="20"/>
        <end position="53"/>
    </location>
</feature>
<dbReference type="Proteomes" id="UP000662088">
    <property type="component" value="Unassembled WGS sequence"/>
</dbReference>
<dbReference type="SUPFAM" id="SSF55874">
    <property type="entry name" value="ATPase domain of HSP90 chaperone/DNA topoisomerase II/histidine kinase"/>
    <property type="match status" value="1"/>
</dbReference>
<dbReference type="InterPro" id="IPR036097">
    <property type="entry name" value="HisK_dim/P_sf"/>
</dbReference>
<evidence type="ECO:0000256" key="1">
    <source>
        <dbReference type="ARBA" id="ARBA00000085"/>
    </source>
</evidence>
<evidence type="ECO:0000256" key="7">
    <source>
        <dbReference type="ARBA" id="ARBA00022777"/>
    </source>
</evidence>
<dbReference type="InterPro" id="IPR003594">
    <property type="entry name" value="HATPase_dom"/>
</dbReference>
<evidence type="ECO:0000256" key="12">
    <source>
        <dbReference type="ARBA" id="ARBA00037219"/>
    </source>
</evidence>
<evidence type="ECO:0000256" key="3">
    <source>
        <dbReference type="ARBA" id="ARBA00012438"/>
    </source>
</evidence>
<reference evidence="17" key="1">
    <citation type="submission" date="2020-08" db="EMBL/GenBank/DDBJ databases">
        <title>Genome public.</title>
        <authorList>
            <person name="Liu C."/>
            <person name="Sun Q."/>
        </authorList>
    </citation>
    <scope>NUCLEOTIDE SEQUENCE</scope>
    <source>
        <strain evidence="17">NSJ-42</strain>
    </source>
</reference>
<dbReference type="Gene3D" id="6.10.340.10">
    <property type="match status" value="1"/>
</dbReference>
<evidence type="ECO:0000256" key="10">
    <source>
        <dbReference type="ARBA" id="ARBA00023026"/>
    </source>
</evidence>
<organism evidence="17 18">
    <name type="scientific">Clostridium lentum</name>
    <dbReference type="NCBI Taxonomy" id="2763037"/>
    <lineage>
        <taxon>Bacteria</taxon>
        <taxon>Bacillati</taxon>
        <taxon>Bacillota</taxon>
        <taxon>Clostridia</taxon>
        <taxon>Eubacteriales</taxon>
        <taxon>Clostridiaceae</taxon>
        <taxon>Clostridium</taxon>
    </lineage>
</organism>
<dbReference type="Gene3D" id="3.30.565.10">
    <property type="entry name" value="Histidine kinase-like ATPase, C-terminal domain"/>
    <property type="match status" value="1"/>
</dbReference>
<evidence type="ECO:0000313" key="17">
    <source>
        <dbReference type="EMBL" id="MBC5641195.1"/>
    </source>
</evidence>
<dbReference type="InterPro" id="IPR036890">
    <property type="entry name" value="HATPase_C_sf"/>
</dbReference>
<gene>
    <name evidence="17" type="ORF">H8R92_12565</name>
</gene>
<protein>
    <recommendedName>
        <fullName evidence="13">Heme sensor protein HssS</fullName>
        <ecNumber evidence="3">2.7.13.3</ecNumber>
    </recommendedName>
</protein>
<dbReference type="SMART" id="SM00388">
    <property type="entry name" value="HisKA"/>
    <property type="match status" value="1"/>
</dbReference>
<dbReference type="CDD" id="cd06225">
    <property type="entry name" value="HAMP"/>
    <property type="match status" value="1"/>
</dbReference>
<keyword evidence="18" id="KW-1185">Reference proteome</keyword>
<evidence type="ECO:0000256" key="4">
    <source>
        <dbReference type="ARBA" id="ARBA00022553"/>
    </source>
</evidence>
<dbReference type="AlphaFoldDB" id="A0A8I0AG85"/>
<evidence type="ECO:0000256" key="9">
    <source>
        <dbReference type="ARBA" id="ARBA00023012"/>
    </source>
</evidence>
<dbReference type="SMART" id="SM00387">
    <property type="entry name" value="HATPase_c"/>
    <property type="match status" value="1"/>
</dbReference>
<dbReference type="InterPro" id="IPR050398">
    <property type="entry name" value="HssS/ArlS-like"/>
</dbReference>
<dbReference type="CDD" id="cd00075">
    <property type="entry name" value="HATPase"/>
    <property type="match status" value="1"/>
</dbReference>
<keyword evidence="8 14" id="KW-1133">Transmembrane helix</keyword>
<dbReference type="SUPFAM" id="SSF47384">
    <property type="entry name" value="Homodimeric domain of signal transducing histidine kinase"/>
    <property type="match status" value="1"/>
</dbReference>
<sequence length="364" mass="41647">MIIKEESKMESRKIKYKWTLRKYISIISILIFISSCIISTLVIIGTINIFYIGQITNEIIVVICIFILILALIIAWISLWIGAGHLTKPLIDVSNTVKQVAEGNFKVSIKRRDTTNCEYEYINEVDELAKNVNKMVAELDGMDYMRKDFMRNVSHEIKTPIAAITGFTEILLDGNIDENEIHEYLEVINNESMRISRLCENMLHMSRLDSQVIVSSVQKIRLDEQIRKCIILLSEKWSEKEIDFSINLEKVSIFSDADMLQQVWINLIDNAIKYSGDNCKIDISVKRLNDKSVAVSISDNGIGIEEKKLHKIFDKFYQCEESHKKSGSGLGLSISKRIIELLNGTIECKSKKDFGTTMVVTLFI</sequence>
<dbReference type="Pfam" id="PF00512">
    <property type="entry name" value="HisKA"/>
    <property type="match status" value="1"/>
</dbReference>
<keyword evidence="6 14" id="KW-0812">Transmembrane</keyword>
<dbReference type="InterPro" id="IPR003660">
    <property type="entry name" value="HAMP_dom"/>
</dbReference>
<keyword evidence="5" id="KW-0808">Transferase</keyword>
<dbReference type="PANTHER" id="PTHR45528">
    <property type="entry name" value="SENSOR HISTIDINE KINASE CPXA"/>
    <property type="match status" value="1"/>
</dbReference>
<dbReference type="PRINTS" id="PR00344">
    <property type="entry name" value="BCTRLSENSOR"/>
</dbReference>
<keyword evidence="7 17" id="KW-0418">Kinase</keyword>
<comment type="caution">
    <text evidence="17">The sequence shown here is derived from an EMBL/GenBank/DDBJ whole genome shotgun (WGS) entry which is preliminary data.</text>
</comment>
<comment type="catalytic activity">
    <reaction evidence="1">
        <text>ATP + protein L-histidine = ADP + protein N-phospho-L-histidine.</text>
        <dbReference type="EC" id="2.7.13.3"/>
    </reaction>
</comment>